<dbReference type="Gene3D" id="3.30.70.980">
    <property type="match status" value="2"/>
</dbReference>
<evidence type="ECO:0000256" key="4">
    <source>
        <dbReference type="ARBA" id="ARBA00023125"/>
    </source>
</evidence>
<dbReference type="NCBIfam" id="NF001030">
    <property type="entry name" value="PRK00110.1"/>
    <property type="match status" value="1"/>
</dbReference>
<dbReference type="AlphaFoldDB" id="A0A271J4J5"/>
<evidence type="ECO:0000256" key="3">
    <source>
        <dbReference type="ARBA" id="ARBA00023015"/>
    </source>
</evidence>
<gene>
    <name evidence="9" type="ORF">BSZ37_19380</name>
</gene>
<evidence type="ECO:0000313" key="10">
    <source>
        <dbReference type="Proteomes" id="UP000216339"/>
    </source>
</evidence>
<keyword evidence="2 6" id="KW-0963">Cytoplasm</keyword>
<evidence type="ECO:0000256" key="6">
    <source>
        <dbReference type="HAMAP-Rule" id="MF_00693"/>
    </source>
</evidence>
<dbReference type="InterPro" id="IPR002876">
    <property type="entry name" value="Transcrip_reg_TACO1-like"/>
</dbReference>
<dbReference type="InterPro" id="IPR029072">
    <property type="entry name" value="YebC-like"/>
</dbReference>
<evidence type="ECO:0000256" key="5">
    <source>
        <dbReference type="ARBA" id="ARBA00023163"/>
    </source>
</evidence>
<feature type="domain" description="TACO1/YebC-like second and third" evidence="7">
    <location>
        <begin position="82"/>
        <end position="236"/>
    </location>
</feature>
<keyword evidence="3 6" id="KW-0805">Transcription regulation</keyword>
<dbReference type="HAMAP" id="MF_00693">
    <property type="entry name" value="Transcrip_reg_TACO1"/>
    <property type="match status" value="1"/>
</dbReference>
<dbReference type="Pfam" id="PF20772">
    <property type="entry name" value="TACO1_YebC_N"/>
    <property type="match status" value="1"/>
</dbReference>
<dbReference type="NCBIfam" id="NF009044">
    <property type="entry name" value="PRK12378.1"/>
    <property type="match status" value="1"/>
</dbReference>
<dbReference type="InterPro" id="IPR026564">
    <property type="entry name" value="Transcrip_reg_TACO1-like_dom3"/>
</dbReference>
<dbReference type="SUPFAM" id="SSF75625">
    <property type="entry name" value="YebC-like"/>
    <property type="match status" value="1"/>
</dbReference>
<dbReference type="InterPro" id="IPR049083">
    <property type="entry name" value="TACO1_YebC_N"/>
</dbReference>
<keyword evidence="5 6" id="KW-0804">Transcription</keyword>
<proteinExistence type="inferred from homology"/>
<dbReference type="PANTHER" id="PTHR12532:SF6">
    <property type="entry name" value="TRANSCRIPTIONAL REGULATORY PROTEIN YEBC-RELATED"/>
    <property type="match status" value="1"/>
</dbReference>
<dbReference type="Pfam" id="PF01709">
    <property type="entry name" value="Transcrip_reg"/>
    <property type="match status" value="1"/>
</dbReference>
<dbReference type="NCBIfam" id="TIGR01033">
    <property type="entry name" value="YebC/PmpR family DNA-binding transcriptional regulator"/>
    <property type="match status" value="1"/>
</dbReference>
<protein>
    <recommendedName>
        <fullName evidence="6">Probable transcriptional regulatory protein BSZ37_19380</fullName>
    </recommendedName>
</protein>
<dbReference type="EMBL" id="MQWD01000001">
    <property type="protein sequence ID" value="PAP78432.1"/>
    <property type="molecule type" value="Genomic_DNA"/>
</dbReference>
<evidence type="ECO:0000259" key="8">
    <source>
        <dbReference type="Pfam" id="PF20772"/>
    </source>
</evidence>
<dbReference type="Gene3D" id="1.10.10.200">
    <property type="match status" value="1"/>
</dbReference>
<dbReference type="PANTHER" id="PTHR12532">
    <property type="entry name" value="TRANSLATIONAL ACTIVATOR OF CYTOCHROME C OXIDASE 1"/>
    <property type="match status" value="1"/>
</dbReference>
<dbReference type="GO" id="GO:0003677">
    <property type="term" value="F:DNA binding"/>
    <property type="evidence" value="ECO:0007669"/>
    <property type="project" value="UniProtKB-UniRule"/>
</dbReference>
<evidence type="ECO:0000256" key="2">
    <source>
        <dbReference type="ARBA" id="ARBA00022490"/>
    </source>
</evidence>
<sequence length="249" mass="26656">MAGHNKWSKIKRKKGAADAKRSKVWARITRDIMVAARGGVGDPALNAPLALAVDKAKAENMPKDNIERAIKRGTGEIEGADYEELAYEGYGPNGIAIYVDVLTDNTNRTVADLRSLFSKAGGNLGTSGSVAFLFDQKAVFEIPAAGLTEDDLFLLVADAGAEDLRREGDHFTVEAPAEAFGDVQAALADAGIEADEADLRQLPTTTTKLEPDQAAKVLRLLDQLDDHQDVQAVFSTLEMDEETLAAVEG</sequence>
<name>A0A271J4J5_9BACT</name>
<feature type="domain" description="TACO1/YebC-like N-terminal" evidence="8">
    <location>
        <begin position="5"/>
        <end position="76"/>
    </location>
</feature>
<dbReference type="OrthoDB" id="9781053at2"/>
<dbReference type="GO" id="GO:0005829">
    <property type="term" value="C:cytosol"/>
    <property type="evidence" value="ECO:0007669"/>
    <property type="project" value="TreeGrafter"/>
</dbReference>
<comment type="caution">
    <text evidence="9">The sequence shown here is derived from an EMBL/GenBank/DDBJ whole genome shotgun (WGS) entry which is preliminary data.</text>
</comment>
<accession>A0A271J4J5</accession>
<keyword evidence="10" id="KW-1185">Reference proteome</keyword>
<dbReference type="GO" id="GO:0006355">
    <property type="term" value="P:regulation of DNA-templated transcription"/>
    <property type="evidence" value="ECO:0007669"/>
    <property type="project" value="UniProtKB-UniRule"/>
</dbReference>
<dbReference type="RefSeq" id="WP_095512112.1">
    <property type="nucleotide sequence ID" value="NZ_MQWD01000001.1"/>
</dbReference>
<keyword evidence="4 6" id="KW-0238">DNA-binding</keyword>
<evidence type="ECO:0000259" key="7">
    <source>
        <dbReference type="Pfam" id="PF01709"/>
    </source>
</evidence>
<comment type="subcellular location">
    <subcellularLocation>
        <location evidence="6">Cytoplasm</location>
    </subcellularLocation>
</comment>
<dbReference type="Proteomes" id="UP000216339">
    <property type="component" value="Unassembled WGS sequence"/>
</dbReference>
<comment type="similarity">
    <text evidence="1 6">Belongs to the TACO1 family.</text>
</comment>
<dbReference type="FunFam" id="1.10.10.200:FF:000002">
    <property type="entry name" value="Probable transcriptional regulatory protein CLM62_37755"/>
    <property type="match status" value="1"/>
</dbReference>
<evidence type="ECO:0000256" key="1">
    <source>
        <dbReference type="ARBA" id="ARBA00008724"/>
    </source>
</evidence>
<reference evidence="9 10" key="1">
    <citation type="submission" date="2016-11" db="EMBL/GenBank/DDBJ databases">
        <title>Study of marine rhodopsin-containing bacteria.</title>
        <authorList>
            <person name="Yoshizawa S."/>
            <person name="Kumagai Y."/>
            <person name="Kogure K."/>
        </authorList>
    </citation>
    <scope>NUCLEOTIDE SEQUENCE [LARGE SCALE GENOMIC DNA]</scope>
    <source>
        <strain evidence="9 10">SAORIC-28</strain>
    </source>
</reference>
<organism evidence="9 10">
    <name type="scientific">Rubrivirga marina</name>
    <dbReference type="NCBI Taxonomy" id="1196024"/>
    <lineage>
        <taxon>Bacteria</taxon>
        <taxon>Pseudomonadati</taxon>
        <taxon>Rhodothermota</taxon>
        <taxon>Rhodothermia</taxon>
        <taxon>Rhodothermales</taxon>
        <taxon>Rubricoccaceae</taxon>
        <taxon>Rubrivirga</taxon>
    </lineage>
</organism>
<dbReference type="InterPro" id="IPR048300">
    <property type="entry name" value="TACO1_YebC-like_2nd/3rd_dom"/>
</dbReference>
<evidence type="ECO:0000313" key="9">
    <source>
        <dbReference type="EMBL" id="PAP78432.1"/>
    </source>
</evidence>
<dbReference type="InterPro" id="IPR017856">
    <property type="entry name" value="Integrase-like_N"/>
</dbReference>